<dbReference type="InterPro" id="IPR000515">
    <property type="entry name" value="MetI-like"/>
</dbReference>
<evidence type="ECO:0000256" key="6">
    <source>
        <dbReference type="ARBA" id="ARBA00023136"/>
    </source>
</evidence>
<dbReference type="PANTHER" id="PTHR43744:SF12">
    <property type="entry name" value="ABC TRANSPORTER PERMEASE PROTEIN MG189-RELATED"/>
    <property type="match status" value="1"/>
</dbReference>
<accession>A0A919SR27</accession>
<evidence type="ECO:0000256" key="7">
    <source>
        <dbReference type="RuleBase" id="RU363032"/>
    </source>
</evidence>
<feature type="transmembrane region" description="Helical" evidence="7">
    <location>
        <begin position="18"/>
        <end position="39"/>
    </location>
</feature>
<dbReference type="RefSeq" id="WP_244876265.1">
    <property type="nucleotide sequence ID" value="NZ_BAAATW010000010.1"/>
</dbReference>
<evidence type="ECO:0000256" key="3">
    <source>
        <dbReference type="ARBA" id="ARBA00022475"/>
    </source>
</evidence>
<feature type="domain" description="ABC transmembrane type-1" evidence="8">
    <location>
        <begin position="82"/>
        <end position="271"/>
    </location>
</feature>
<keyword evidence="2 7" id="KW-0813">Transport</keyword>
<dbReference type="CDD" id="cd06261">
    <property type="entry name" value="TM_PBP2"/>
    <property type="match status" value="1"/>
</dbReference>
<dbReference type="GO" id="GO:0055085">
    <property type="term" value="P:transmembrane transport"/>
    <property type="evidence" value="ECO:0007669"/>
    <property type="project" value="InterPro"/>
</dbReference>
<dbReference type="Pfam" id="PF00528">
    <property type="entry name" value="BPD_transp_1"/>
    <property type="match status" value="1"/>
</dbReference>
<evidence type="ECO:0000256" key="2">
    <source>
        <dbReference type="ARBA" id="ARBA00022448"/>
    </source>
</evidence>
<sequence length="286" mass="31341">MSTLTTTTRRKPWTPGRVLFWLTLIVLTVIFVAPLLWMVSTSFKTNEDATALPLSWLPRPFTTDAYKTVLTASSATPVLRWFLNSLLVAVANSVLVVTVDALAAYALARLRFRGQKFAFGTVVATLFVPPFVFLIPNFLIVSKLGWLDSLWALIIPSAGGAFGVFFLRQFFSSLPVDLEEAALIEGANQWQIFTRIVLPLARPALATLTVLSFLTNWNDFLWPVYVLFSAEHQTLPAGLSTLQSSATTNYPLAMAGAVVASVPVLILFVAAQRHVIQSVTHSGLKG</sequence>
<evidence type="ECO:0000313" key="10">
    <source>
        <dbReference type="Proteomes" id="UP000680865"/>
    </source>
</evidence>
<dbReference type="SUPFAM" id="SSF161098">
    <property type="entry name" value="MetI-like"/>
    <property type="match status" value="1"/>
</dbReference>
<evidence type="ECO:0000256" key="4">
    <source>
        <dbReference type="ARBA" id="ARBA00022692"/>
    </source>
</evidence>
<comment type="subcellular location">
    <subcellularLocation>
        <location evidence="1 7">Cell membrane</location>
        <topology evidence="1 7">Multi-pass membrane protein</topology>
    </subcellularLocation>
</comment>
<dbReference type="PROSITE" id="PS50928">
    <property type="entry name" value="ABC_TM1"/>
    <property type="match status" value="1"/>
</dbReference>
<protein>
    <submittedName>
        <fullName evidence="9">Sugar ABC transporter permease</fullName>
    </submittedName>
</protein>
<evidence type="ECO:0000256" key="5">
    <source>
        <dbReference type="ARBA" id="ARBA00022989"/>
    </source>
</evidence>
<dbReference type="Gene3D" id="1.10.3720.10">
    <property type="entry name" value="MetI-like"/>
    <property type="match status" value="1"/>
</dbReference>
<organism evidence="9 10">
    <name type="scientific">Winogradskya consettensis</name>
    <dbReference type="NCBI Taxonomy" id="113560"/>
    <lineage>
        <taxon>Bacteria</taxon>
        <taxon>Bacillati</taxon>
        <taxon>Actinomycetota</taxon>
        <taxon>Actinomycetes</taxon>
        <taxon>Micromonosporales</taxon>
        <taxon>Micromonosporaceae</taxon>
        <taxon>Winogradskya</taxon>
    </lineage>
</organism>
<evidence type="ECO:0000313" key="9">
    <source>
        <dbReference type="EMBL" id="GIM76349.1"/>
    </source>
</evidence>
<evidence type="ECO:0000256" key="1">
    <source>
        <dbReference type="ARBA" id="ARBA00004651"/>
    </source>
</evidence>
<evidence type="ECO:0000259" key="8">
    <source>
        <dbReference type="PROSITE" id="PS50928"/>
    </source>
</evidence>
<feature type="transmembrane region" description="Helical" evidence="7">
    <location>
        <begin position="81"/>
        <end position="105"/>
    </location>
</feature>
<gene>
    <name evidence="9" type="ORF">Aco04nite_49930</name>
</gene>
<keyword evidence="5 7" id="KW-1133">Transmembrane helix</keyword>
<dbReference type="AlphaFoldDB" id="A0A919SR27"/>
<keyword evidence="4 7" id="KW-0812">Transmembrane</keyword>
<dbReference type="Proteomes" id="UP000680865">
    <property type="component" value="Unassembled WGS sequence"/>
</dbReference>
<comment type="similarity">
    <text evidence="7">Belongs to the binding-protein-dependent transport system permease family.</text>
</comment>
<dbReference type="InterPro" id="IPR035906">
    <property type="entry name" value="MetI-like_sf"/>
</dbReference>
<keyword evidence="6 7" id="KW-0472">Membrane</keyword>
<proteinExistence type="inferred from homology"/>
<feature type="transmembrane region" description="Helical" evidence="7">
    <location>
        <begin position="150"/>
        <end position="171"/>
    </location>
</feature>
<feature type="transmembrane region" description="Helical" evidence="7">
    <location>
        <begin position="250"/>
        <end position="271"/>
    </location>
</feature>
<keyword evidence="10" id="KW-1185">Reference proteome</keyword>
<comment type="caution">
    <text evidence="9">The sequence shown here is derived from an EMBL/GenBank/DDBJ whole genome shotgun (WGS) entry which is preliminary data.</text>
</comment>
<dbReference type="PANTHER" id="PTHR43744">
    <property type="entry name" value="ABC TRANSPORTER PERMEASE PROTEIN MG189-RELATED-RELATED"/>
    <property type="match status" value="1"/>
</dbReference>
<name>A0A919SR27_9ACTN</name>
<dbReference type="EMBL" id="BOQP01000027">
    <property type="protein sequence ID" value="GIM76349.1"/>
    <property type="molecule type" value="Genomic_DNA"/>
</dbReference>
<feature type="transmembrane region" description="Helical" evidence="7">
    <location>
        <begin position="117"/>
        <end position="138"/>
    </location>
</feature>
<reference evidence="9" key="1">
    <citation type="submission" date="2021-03" db="EMBL/GenBank/DDBJ databases">
        <title>Whole genome shotgun sequence of Actinoplanes consettensis NBRC 14913.</title>
        <authorList>
            <person name="Komaki H."/>
            <person name="Tamura T."/>
        </authorList>
    </citation>
    <scope>NUCLEOTIDE SEQUENCE</scope>
    <source>
        <strain evidence="9">NBRC 14913</strain>
    </source>
</reference>
<feature type="transmembrane region" description="Helical" evidence="7">
    <location>
        <begin position="192"/>
        <end position="214"/>
    </location>
</feature>
<keyword evidence="3" id="KW-1003">Cell membrane</keyword>
<dbReference type="GO" id="GO:0005886">
    <property type="term" value="C:plasma membrane"/>
    <property type="evidence" value="ECO:0007669"/>
    <property type="project" value="UniProtKB-SubCell"/>
</dbReference>